<proteinExistence type="predicted"/>
<dbReference type="InterPro" id="IPR041427">
    <property type="entry name" value="AbiJ-NTD3"/>
</dbReference>
<dbReference type="AlphaFoldDB" id="A0A8J3BUU5"/>
<feature type="region of interest" description="Disordered" evidence="1">
    <location>
        <begin position="1"/>
        <end position="27"/>
    </location>
</feature>
<reference evidence="3" key="2">
    <citation type="submission" date="2020-09" db="EMBL/GenBank/DDBJ databases">
        <authorList>
            <person name="Sun Q."/>
            <person name="Ohkuma M."/>
        </authorList>
    </citation>
    <scope>NUCLEOTIDE SEQUENCE</scope>
    <source>
        <strain evidence="3">JCM 3091</strain>
    </source>
</reference>
<dbReference type="RefSeq" id="WP_189115734.1">
    <property type="nucleotide sequence ID" value="NZ_BMQC01000020.1"/>
</dbReference>
<dbReference type="Proteomes" id="UP000662200">
    <property type="component" value="Unassembled WGS sequence"/>
</dbReference>
<evidence type="ECO:0000313" key="3">
    <source>
        <dbReference type="EMBL" id="GGK41756.1"/>
    </source>
</evidence>
<gene>
    <name evidence="3" type="ORF">GCM10010124_38210</name>
</gene>
<organism evidence="3 4">
    <name type="scientific">Pilimelia terevasa</name>
    <dbReference type="NCBI Taxonomy" id="53372"/>
    <lineage>
        <taxon>Bacteria</taxon>
        <taxon>Bacillati</taxon>
        <taxon>Actinomycetota</taxon>
        <taxon>Actinomycetes</taxon>
        <taxon>Micromonosporales</taxon>
        <taxon>Micromonosporaceae</taxon>
        <taxon>Pilimelia</taxon>
    </lineage>
</organism>
<dbReference type="Pfam" id="PF18860">
    <property type="entry name" value="AbiJ_NTD3"/>
    <property type="match status" value="1"/>
</dbReference>
<comment type="caution">
    <text evidence="3">The sequence shown here is derived from an EMBL/GenBank/DDBJ whole genome shotgun (WGS) entry which is preliminary data.</text>
</comment>
<sequence>MSSACGLGGSAGSDGDERQRGSAGSKLRQEVTISGTDFITGVTRRRVIDGLAQTKTHWSGTLEEVDFLGRLYDVDSLPSRDPRFSTASQDIVQHRWLNHDWDNDWIFHDSRFGLADGDEALLAFLVEMLHPEVRTDVAEVERLQAFLNDVLISDGYELVQVDDISGAPVFAARRIGAGVRGTMKNLIFAADGPKPRIVFRDAINNDVAVVENEQYCLVYDRPLAAHGLTWAELTAWWADREGIAGTPDRDIALGLYRRLSRSLGRNDAERRILRAYAQRYARLGPHIPALIPQVYLHFDPYVRASHPPGAAPLARQRMDFLLLLPHRGRIVIECDGKQHYADDDGRASPRRYADMMTEDRELRLNGYEVYRFGGADLVDGPQTVHRLDAFFDRLAARYAA</sequence>
<feature type="compositionally biased region" description="Gly residues" evidence="1">
    <location>
        <begin position="1"/>
        <end position="12"/>
    </location>
</feature>
<evidence type="ECO:0000313" key="4">
    <source>
        <dbReference type="Proteomes" id="UP000662200"/>
    </source>
</evidence>
<evidence type="ECO:0000259" key="2">
    <source>
        <dbReference type="Pfam" id="PF18860"/>
    </source>
</evidence>
<accession>A0A8J3BUU5</accession>
<reference evidence="3" key="1">
    <citation type="journal article" date="2014" name="Int. J. Syst. Evol. Microbiol.">
        <title>Complete genome sequence of Corynebacterium casei LMG S-19264T (=DSM 44701T), isolated from a smear-ripened cheese.</title>
        <authorList>
            <consortium name="US DOE Joint Genome Institute (JGI-PGF)"/>
            <person name="Walter F."/>
            <person name="Albersmeier A."/>
            <person name="Kalinowski J."/>
            <person name="Ruckert C."/>
        </authorList>
    </citation>
    <scope>NUCLEOTIDE SEQUENCE</scope>
    <source>
        <strain evidence="3">JCM 3091</strain>
    </source>
</reference>
<evidence type="ECO:0000256" key="1">
    <source>
        <dbReference type="SAM" id="MobiDB-lite"/>
    </source>
</evidence>
<feature type="domain" description="AbiJ-NTD3" evidence="2">
    <location>
        <begin position="39"/>
        <end position="204"/>
    </location>
</feature>
<name>A0A8J3BUU5_9ACTN</name>
<keyword evidence="4" id="KW-1185">Reference proteome</keyword>
<protein>
    <recommendedName>
        <fullName evidence="2">AbiJ-NTD3 domain-containing protein</fullName>
    </recommendedName>
</protein>
<dbReference type="EMBL" id="BMQC01000020">
    <property type="protein sequence ID" value="GGK41756.1"/>
    <property type="molecule type" value="Genomic_DNA"/>
</dbReference>